<evidence type="ECO:0000313" key="3">
    <source>
        <dbReference type="EMBL" id="AXE19211.1"/>
    </source>
</evidence>
<organism evidence="3 4">
    <name type="scientific">Runella rosea</name>
    <dbReference type="NCBI Taxonomy" id="2259595"/>
    <lineage>
        <taxon>Bacteria</taxon>
        <taxon>Pseudomonadati</taxon>
        <taxon>Bacteroidota</taxon>
        <taxon>Cytophagia</taxon>
        <taxon>Cytophagales</taxon>
        <taxon>Spirosomataceae</taxon>
        <taxon>Runella</taxon>
    </lineage>
</organism>
<protein>
    <submittedName>
        <fullName evidence="3">RNA pseudouridine synthase</fullName>
    </submittedName>
</protein>
<keyword evidence="4" id="KW-1185">Reference proteome</keyword>
<dbReference type="Gene3D" id="3.30.2350.10">
    <property type="entry name" value="Pseudouridine synthase"/>
    <property type="match status" value="1"/>
</dbReference>
<dbReference type="AlphaFoldDB" id="A0A344TKP0"/>
<dbReference type="GO" id="GO:0000455">
    <property type="term" value="P:enzyme-directed rRNA pseudouridine synthesis"/>
    <property type="evidence" value="ECO:0007669"/>
    <property type="project" value="TreeGrafter"/>
</dbReference>
<dbReference type="CDD" id="cd02869">
    <property type="entry name" value="PseudoU_synth_RluA_like"/>
    <property type="match status" value="1"/>
</dbReference>
<evidence type="ECO:0000259" key="2">
    <source>
        <dbReference type="Pfam" id="PF00849"/>
    </source>
</evidence>
<evidence type="ECO:0000313" key="4">
    <source>
        <dbReference type="Proteomes" id="UP000251993"/>
    </source>
</evidence>
<accession>A0A344TKP0</accession>
<feature type="domain" description="Pseudouridine synthase RsuA/RluA-like" evidence="2">
    <location>
        <begin position="16"/>
        <end position="161"/>
    </location>
</feature>
<dbReference type="InterPro" id="IPR006145">
    <property type="entry name" value="PsdUridine_synth_RsuA/RluA"/>
</dbReference>
<dbReference type="PANTHER" id="PTHR21600:SF44">
    <property type="entry name" value="RIBOSOMAL LARGE SUBUNIT PSEUDOURIDINE SYNTHASE D"/>
    <property type="match status" value="1"/>
</dbReference>
<dbReference type="PANTHER" id="PTHR21600">
    <property type="entry name" value="MITOCHONDRIAL RNA PSEUDOURIDINE SYNTHASE"/>
    <property type="match status" value="1"/>
</dbReference>
<proteinExistence type="inferred from homology"/>
<dbReference type="GO" id="GO:0003723">
    <property type="term" value="F:RNA binding"/>
    <property type="evidence" value="ECO:0007669"/>
    <property type="project" value="InterPro"/>
</dbReference>
<sequence length="240" mass="27352">MTKFDFKDLILFENEDYIVINKPPHVATINERTADKSVSILRMAKEYSFDAQVAHRLDKETSGALAIAKNPEAYRHLAMQFEHREVTKRYHAVANGLHDFDSISVFLPISPVKDGTAVKIDRQKGKAAETVFFTLKAFRRHTLVECIPITGRMHQIRIHLQCLKAPIVCDPTYGGANVLLSSLKKDYKLKQETEERPIMQRVALHAFSLSFQLMNGETIKVEAPYPKDFAVLVKLLEKNN</sequence>
<name>A0A344TKP0_9BACT</name>
<dbReference type="Proteomes" id="UP000251993">
    <property type="component" value="Chromosome"/>
</dbReference>
<comment type="similarity">
    <text evidence="1">Belongs to the pseudouridine synthase RluA family.</text>
</comment>
<evidence type="ECO:0000256" key="1">
    <source>
        <dbReference type="ARBA" id="ARBA00010876"/>
    </source>
</evidence>
<dbReference type="RefSeq" id="WP_114067995.1">
    <property type="nucleotide sequence ID" value="NZ_CP030850.1"/>
</dbReference>
<reference evidence="3 4" key="1">
    <citation type="submission" date="2018-07" db="EMBL/GenBank/DDBJ databases">
        <title>Genome sequencing of Runella.</title>
        <authorList>
            <person name="Baek M.-G."/>
            <person name="Yi H."/>
        </authorList>
    </citation>
    <scope>NUCLEOTIDE SEQUENCE [LARGE SCALE GENOMIC DNA]</scope>
    <source>
        <strain evidence="3 4">HYN0085</strain>
    </source>
</reference>
<dbReference type="GO" id="GO:0140098">
    <property type="term" value="F:catalytic activity, acting on RNA"/>
    <property type="evidence" value="ECO:0007669"/>
    <property type="project" value="UniProtKB-ARBA"/>
</dbReference>
<dbReference type="OrthoDB" id="9807829at2"/>
<dbReference type="EMBL" id="CP030850">
    <property type="protein sequence ID" value="AXE19211.1"/>
    <property type="molecule type" value="Genomic_DNA"/>
</dbReference>
<dbReference type="KEGG" id="run:DR864_16355"/>
<dbReference type="InterPro" id="IPR050188">
    <property type="entry name" value="RluA_PseudoU_synthase"/>
</dbReference>
<dbReference type="GO" id="GO:0009982">
    <property type="term" value="F:pseudouridine synthase activity"/>
    <property type="evidence" value="ECO:0007669"/>
    <property type="project" value="InterPro"/>
</dbReference>
<gene>
    <name evidence="3" type="ORF">DR864_16355</name>
</gene>
<dbReference type="InterPro" id="IPR020103">
    <property type="entry name" value="PsdUridine_synth_cat_dom_sf"/>
</dbReference>
<dbReference type="SUPFAM" id="SSF55120">
    <property type="entry name" value="Pseudouridine synthase"/>
    <property type="match status" value="1"/>
</dbReference>
<dbReference type="Pfam" id="PF00849">
    <property type="entry name" value="PseudoU_synth_2"/>
    <property type="match status" value="1"/>
</dbReference>